<gene>
    <name evidence="2" type="ORF">TR51_07410</name>
</gene>
<dbReference type="AlphaFoldDB" id="A0A0D0Q3P9"/>
<protein>
    <submittedName>
        <fullName evidence="2">Molybdenum cofactor biosysynthesis protein</fullName>
    </submittedName>
</protein>
<proteinExistence type="predicted"/>
<keyword evidence="3" id="KW-1185">Reference proteome</keyword>
<dbReference type="EMBL" id="JXZB01000001">
    <property type="protein sequence ID" value="KIQ67152.1"/>
    <property type="molecule type" value="Genomic_DNA"/>
</dbReference>
<dbReference type="OrthoDB" id="9793178at2"/>
<dbReference type="Pfam" id="PF03476">
    <property type="entry name" value="MOSC_N"/>
    <property type="match status" value="1"/>
</dbReference>
<dbReference type="SUPFAM" id="SSF141673">
    <property type="entry name" value="MOSC N-terminal domain-like"/>
    <property type="match status" value="1"/>
</dbReference>
<dbReference type="InterPro" id="IPR011037">
    <property type="entry name" value="Pyrv_Knase-like_insert_dom_sf"/>
</dbReference>
<dbReference type="SUPFAM" id="SSF50800">
    <property type="entry name" value="PK beta-barrel domain-like"/>
    <property type="match status" value="1"/>
</dbReference>
<organism evidence="2 3">
    <name type="scientific">Kitasatospora griseola</name>
    <name type="common">Streptomyces griseolosporeus</name>
    <dbReference type="NCBI Taxonomy" id="2064"/>
    <lineage>
        <taxon>Bacteria</taxon>
        <taxon>Bacillati</taxon>
        <taxon>Actinomycetota</taxon>
        <taxon>Actinomycetes</taxon>
        <taxon>Kitasatosporales</taxon>
        <taxon>Streptomycetaceae</taxon>
        <taxon>Kitasatospora</taxon>
    </lineage>
</organism>
<evidence type="ECO:0000313" key="2">
    <source>
        <dbReference type="EMBL" id="KIQ67152.1"/>
    </source>
</evidence>
<comment type="caution">
    <text evidence="2">The sequence shown here is derived from an EMBL/GenBank/DDBJ whole genome shotgun (WGS) entry which is preliminary data.</text>
</comment>
<dbReference type="GO" id="GO:0030151">
    <property type="term" value="F:molybdenum ion binding"/>
    <property type="evidence" value="ECO:0007669"/>
    <property type="project" value="InterPro"/>
</dbReference>
<dbReference type="PATRIC" id="fig|2064.6.peg.1615"/>
<sequence>MGRMPSLHSLHLYPVKSMYRLSPPSADVHPWGLAGDRRWMLVDAEGVAVTQRDEPSIGRFRPVPSADGTSLSLTAPDGSTHTLAVPTLAGGAPEATVSVFGTHFSAATAPKDTSGWLAEHLPAKLGEVRLVHLDRPEVSRPINPKYAGPDETVSMADGYPLLLTTTASLVELNARIAEDHPGDERKGAALPMERFRPNLVVAGTEPWAEDGWRRIRVGGLEFRVAKPCARCVVTTTDQETGERRGPEPLRALGRHHRFGQKLVFGQNLVPVRPASAAEVLGTLTVGDEVEVLEAVEAPQPDRR</sequence>
<dbReference type="InterPro" id="IPR005302">
    <property type="entry name" value="MoCF_Sase_C"/>
</dbReference>
<dbReference type="PANTHER" id="PTHR14237">
    <property type="entry name" value="MOLYBDOPTERIN COFACTOR SULFURASE MOSC"/>
    <property type="match status" value="1"/>
</dbReference>
<dbReference type="PANTHER" id="PTHR14237:SF19">
    <property type="entry name" value="MITOCHONDRIAL AMIDOXIME REDUCING COMPONENT 1"/>
    <property type="match status" value="1"/>
</dbReference>
<dbReference type="GO" id="GO:0003824">
    <property type="term" value="F:catalytic activity"/>
    <property type="evidence" value="ECO:0007669"/>
    <property type="project" value="InterPro"/>
</dbReference>
<dbReference type="STRING" id="2064.TR51_07410"/>
<dbReference type="PROSITE" id="PS51340">
    <property type="entry name" value="MOSC"/>
    <property type="match status" value="1"/>
</dbReference>
<evidence type="ECO:0000313" key="3">
    <source>
        <dbReference type="Proteomes" id="UP000032066"/>
    </source>
</evidence>
<dbReference type="GO" id="GO:0030170">
    <property type="term" value="F:pyridoxal phosphate binding"/>
    <property type="evidence" value="ECO:0007669"/>
    <property type="project" value="InterPro"/>
</dbReference>
<name>A0A0D0Q3P9_KITGR</name>
<reference evidence="2 3" key="1">
    <citation type="submission" date="2015-02" db="EMBL/GenBank/DDBJ databases">
        <title>Draft genome sequence of Kitasatospora griseola MF730-N6, a bafilomycin, terpentecin and satosporin producer.</title>
        <authorList>
            <person name="Arens J.C."/>
            <person name="Haltli B."/>
            <person name="Kerr R.G."/>
        </authorList>
    </citation>
    <scope>NUCLEOTIDE SEQUENCE [LARGE SCALE GENOMIC DNA]</scope>
    <source>
        <strain evidence="2 3">MF730-N6</strain>
    </source>
</reference>
<dbReference type="Proteomes" id="UP000032066">
    <property type="component" value="Unassembled WGS sequence"/>
</dbReference>
<evidence type="ECO:0000259" key="1">
    <source>
        <dbReference type="PROSITE" id="PS51340"/>
    </source>
</evidence>
<dbReference type="InterPro" id="IPR005303">
    <property type="entry name" value="MOCOS_middle"/>
</dbReference>
<accession>A0A0D0Q3P9</accession>
<feature type="domain" description="MOSC" evidence="1">
    <location>
        <begin position="134"/>
        <end position="292"/>
    </location>
</feature>
<dbReference type="Pfam" id="PF03473">
    <property type="entry name" value="MOSC"/>
    <property type="match status" value="1"/>
</dbReference>